<comment type="caution">
    <text evidence="2">The sequence shown here is derived from an EMBL/GenBank/DDBJ whole genome shotgun (WGS) entry which is preliminary data.</text>
</comment>
<gene>
    <name evidence="2" type="ORF">DN757_11095</name>
</gene>
<evidence type="ECO:0000313" key="2">
    <source>
        <dbReference type="EMBL" id="PZT55622.1"/>
    </source>
</evidence>
<feature type="coiled-coil region" evidence="1">
    <location>
        <begin position="144"/>
        <end position="171"/>
    </location>
</feature>
<protein>
    <recommendedName>
        <fullName evidence="4">HEPN domain-containing protein</fullName>
    </recommendedName>
</protein>
<accession>A0A2W6NI51</accession>
<dbReference type="Proteomes" id="UP000249204">
    <property type="component" value="Unassembled WGS sequence"/>
</dbReference>
<evidence type="ECO:0000313" key="3">
    <source>
        <dbReference type="Proteomes" id="UP000249204"/>
    </source>
</evidence>
<sequence length="173" mass="20390">MARNRSITEAHCNHQVDFTLPSQECYNSMQSVFRHNLDEYRLRNTIMGYHEHSKYHIKLAIIMHSHNQFQACLILCDWALASMIKALYIQKYRTVHPPKELTMNEILPLVHTDTVPGLDIALFIGTIQYMSCMGEFKQDQTLKANNIKKLLQRTEEIMKELEKRLKHELSEMK</sequence>
<proteinExistence type="predicted"/>
<dbReference type="RefSeq" id="WP_111270302.1">
    <property type="nucleotide sequence ID" value="NZ_QKWW01000028.1"/>
</dbReference>
<dbReference type="AlphaFoldDB" id="A0A2W6NI51"/>
<name>A0A2W6NI51_9BACL</name>
<keyword evidence="1" id="KW-0175">Coiled coil</keyword>
<dbReference type="EMBL" id="QKWW01000028">
    <property type="protein sequence ID" value="PZT55622.1"/>
    <property type="molecule type" value="Genomic_DNA"/>
</dbReference>
<evidence type="ECO:0008006" key="4">
    <source>
        <dbReference type="Google" id="ProtNLM"/>
    </source>
</evidence>
<organism evidence="2 3">
    <name type="scientific">Paenibacillus silvae</name>
    <dbReference type="NCBI Taxonomy" id="1325358"/>
    <lineage>
        <taxon>Bacteria</taxon>
        <taxon>Bacillati</taxon>
        <taxon>Bacillota</taxon>
        <taxon>Bacilli</taxon>
        <taxon>Bacillales</taxon>
        <taxon>Paenibacillaceae</taxon>
        <taxon>Paenibacillus</taxon>
    </lineage>
</organism>
<evidence type="ECO:0000256" key="1">
    <source>
        <dbReference type="SAM" id="Coils"/>
    </source>
</evidence>
<reference evidence="2 3" key="1">
    <citation type="submission" date="2018-06" db="EMBL/GenBank/DDBJ databases">
        <title>Isolation of heavy metals resistant Paenibacillus silvae NC2 from Gold-Copper mine in ZiJin, China.</title>
        <authorList>
            <person name="Xu J."/>
            <person name="Mazhar H.S."/>
            <person name="Rensing C."/>
        </authorList>
    </citation>
    <scope>NUCLEOTIDE SEQUENCE [LARGE SCALE GENOMIC DNA]</scope>
    <source>
        <strain evidence="2 3">NC2</strain>
    </source>
</reference>